<dbReference type="PANTHER" id="PTHR43194:SF2">
    <property type="entry name" value="PEROXISOMAL MEMBRANE PROTEIN LPX1"/>
    <property type="match status" value="1"/>
</dbReference>
<sequence length="386" mass="42127">MKMLPVYIRGAEITMNILRSLSLTYRNLNTLLALLIMSASSTLAASKENEIPTPVNRTDRYILLAGGEQLHVREVSLKSEGKPVLLIHGARVPGLASFDLPVKGGSLAADLALAGFRVYILDLRGYGLSSRPAAMDSPPNQSAPLIRTADAITDIDRAVQAIQAWSRAPRINILGWATGGHWAGAYATQYPQNVERLVLYNTLYGGTAHHPLLGQGSPLDDPQNPGHFNAAKFGGWSLNTRDSLFVAWDNSIPVADKTQWRDETVKRAYGDAALASDNTSQRRTPHSFRAPTGAMADSFELAMGRKQWSATALTTVPVLVVRSGRDFWSRPEDVDAIMKDAPSAEKLVIPEATHFVHLDRDNAGRQRFLQGVVRFLAQPQPTNDGT</sequence>
<name>A0AB35Z5U3_SERMA</name>
<dbReference type="Pfam" id="PF00561">
    <property type="entry name" value="Abhydrolase_1"/>
    <property type="match status" value="1"/>
</dbReference>
<dbReference type="InterPro" id="IPR000073">
    <property type="entry name" value="AB_hydrolase_1"/>
</dbReference>
<evidence type="ECO:0000259" key="1">
    <source>
        <dbReference type="Pfam" id="PF00561"/>
    </source>
</evidence>
<dbReference type="PANTHER" id="PTHR43194">
    <property type="entry name" value="HYDROLASE ALPHA/BETA FOLD FAMILY"/>
    <property type="match status" value="1"/>
</dbReference>
<dbReference type="InterPro" id="IPR029058">
    <property type="entry name" value="AB_hydrolase_fold"/>
</dbReference>
<dbReference type="EMBL" id="PQGI02000001">
    <property type="protein sequence ID" value="MEX3186946.1"/>
    <property type="molecule type" value="Genomic_DNA"/>
</dbReference>
<gene>
    <name evidence="2" type="ORF">C3R40_009980</name>
</gene>
<dbReference type="Gene3D" id="3.40.50.1820">
    <property type="entry name" value="alpha/beta hydrolase"/>
    <property type="match status" value="1"/>
</dbReference>
<feature type="domain" description="AB hydrolase-1" evidence="1">
    <location>
        <begin position="82"/>
        <end position="360"/>
    </location>
</feature>
<keyword evidence="2" id="KW-0378">Hydrolase</keyword>
<evidence type="ECO:0000313" key="2">
    <source>
        <dbReference type="EMBL" id="MEX3186946.1"/>
    </source>
</evidence>
<evidence type="ECO:0000313" key="3">
    <source>
        <dbReference type="Proteomes" id="UP000237365"/>
    </source>
</evidence>
<dbReference type="SUPFAM" id="SSF53474">
    <property type="entry name" value="alpha/beta-Hydrolases"/>
    <property type="match status" value="1"/>
</dbReference>
<dbReference type="AlphaFoldDB" id="A0AB35Z5U3"/>
<dbReference type="Proteomes" id="UP000237365">
    <property type="component" value="Unassembled WGS sequence"/>
</dbReference>
<dbReference type="RefSeq" id="WP_201911142.1">
    <property type="nucleotide sequence ID" value="NZ_JABCPW010000001.1"/>
</dbReference>
<dbReference type="InterPro" id="IPR050228">
    <property type="entry name" value="Carboxylesterase_BioH"/>
</dbReference>
<accession>A0AB35Z5U3</accession>
<proteinExistence type="predicted"/>
<comment type="caution">
    <text evidence="2">The sequence shown here is derived from an EMBL/GenBank/DDBJ whole genome shotgun (WGS) entry which is preliminary data.</text>
</comment>
<dbReference type="GO" id="GO:0016787">
    <property type="term" value="F:hydrolase activity"/>
    <property type="evidence" value="ECO:0007669"/>
    <property type="project" value="UniProtKB-KW"/>
</dbReference>
<protein>
    <submittedName>
        <fullName evidence="2">Alpha/beta hydrolase</fullName>
    </submittedName>
</protein>
<reference evidence="2 3" key="2">
    <citation type="submission" date="2024-07" db="EMBL/GenBank/DDBJ databases">
        <authorList>
            <person name="Raymann K."/>
        </authorList>
    </citation>
    <scope>NUCLEOTIDE SEQUENCE [LARGE SCALE GENOMIC DNA]</scope>
    <source>
        <strain evidence="2 3">KZ19</strain>
    </source>
</reference>
<reference evidence="2 3" key="1">
    <citation type="submission" date="2024-07" db="EMBL/GenBank/DDBJ databases">
        <title>Making a pathogen? Evaluating the impact of protist predation on the evolution of virulence in Serratia marcescens.</title>
        <authorList>
            <person name="Hopkins H."/>
            <person name="Lopezguerra C."/>
            <person name="Lau M.-J."/>
        </authorList>
    </citation>
    <scope>NUCLEOTIDE SEQUENCE [LARGE SCALE GENOMIC DNA]</scope>
    <source>
        <strain evidence="2 3">KZ19</strain>
    </source>
</reference>
<organism evidence="2 3">
    <name type="scientific">Serratia marcescens</name>
    <dbReference type="NCBI Taxonomy" id="615"/>
    <lineage>
        <taxon>Bacteria</taxon>
        <taxon>Pseudomonadati</taxon>
        <taxon>Pseudomonadota</taxon>
        <taxon>Gammaproteobacteria</taxon>
        <taxon>Enterobacterales</taxon>
        <taxon>Yersiniaceae</taxon>
        <taxon>Serratia</taxon>
    </lineage>
</organism>